<dbReference type="AlphaFoldDB" id="A0A2S4V628"/>
<dbReference type="GO" id="GO:1990116">
    <property type="term" value="P:ribosome-associated ubiquitin-dependent protein catabolic process"/>
    <property type="evidence" value="ECO:0007669"/>
    <property type="project" value="TreeGrafter"/>
</dbReference>
<dbReference type="VEuPathDB" id="FungiDB:PSTT_03895"/>
<protein>
    <submittedName>
        <fullName evidence="2">Uncharacterized protein</fullName>
    </submittedName>
</protein>
<dbReference type="InterPro" id="IPR006994">
    <property type="entry name" value="TCF25/Rqc1"/>
</dbReference>
<sequence length="788" mass="88550">MLSRVSSVSEKSGQPSSPPLHSVADGFSKTQAMGAETVEPGLSERERLISPTPTFVDPAAILFLMAMSDTDEVSHSPPDISTGSRFSRDMAAYTPRRPAGIWADTVIPLSHGLLDSSSVAKKNTTTVAGREFITVDEAEAGKSLGINALRHIIRLICEYRCRVHAYTAGICEGAGGREEEEEEELQATKKKKQNKKKKKKKNNTLTSTPTLDSPSLLKTAKKPTNDFRDHHAEPTINNLLKVDPKMLDPDIELRRMFGAKVVSSSGSIMRALPATIYGARISNDPHHQMNSKLKMIKSSLLSKPEPTWPPFNRNSSGLSVRKMSEEEVLQRKLAGEDQWFCFHHSLSFKQTQSRFLQAILSADPNQLVTILQRSPYHPDTLLQLSEVSAHNDDQGQATTFLNQALYVNEKTISSFSSTFFSSGTARLDFKAVENRGFFKALDRKVLVLLKQGCYRSSFQTSKFLFSLNPYQDPFGSLLWLDFLAPKANQDQFFIDFLDNLAGLQDRDPNGGIYVEAYPGLYYARALCMRAIEEKDRCSNHDQSDFALESAILRFPQVLKPLSRAIGISLPSQYERIERAEVEEGYVEDFARNMLHLKARIYATRSSSLWKVDEISSWFRQILNRVVDKFAQSDDPDVQLGTQFETDPQLHSVAAEGIYRAVLVSDVQAFKNFLPPSVYSRSTTAFSFDPLPPVGGTTYDGEYFKITTEEEEQEQDSREGLDALFDVDHDDSLLQPDQLDHLVAQIQFLLQLDNDQLSPDQRLSLLARLDRLLLLRPVFPDPNLLHDHQ</sequence>
<dbReference type="Proteomes" id="UP000238274">
    <property type="component" value="Unassembled WGS sequence"/>
</dbReference>
<dbReference type="EMBL" id="PKSM01000178">
    <property type="protein sequence ID" value="POW04900.1"/>
    <property type="molecule type" value="Genomic_DNA"/>
</dbReference>
<dbReference type="PANTHER" id="PTHR22684:SF0">
    <property type="entry name" value="RIBOSOME QUALITY CONTROL COMPLEX SUBUNIT TCF25"/>
    <property type="match status" value="1"/>
</dbReference>
<feature type="region of interest" description="Disordered" evidence="1">
    <location>
        <begin position="1"/>
        <end position="25"/>
    </location>
</feature>
<reference evidence="3" key="3">
    <citation type="journal article" date="2018" name="Mol. Plant Microbe Interact.">
        <title>Genome sequence resources for the wheat stripe rust pathogen (Puccinia striiformis f. sp. tritici) and the barley stripe rust pathogen (Puccinia striiformis f. sp. hordei).</title>
        <authorList>
            <person name="Xia C."/>
            <person name="Wang M."/>
            <person name="Yin C."/>
            <person name="Cornejo O.E."/>
            <person name="Hulbert S.H."/>
            <person name="Chen X."/>
        </authorList>
    </citation>
    <scope>NUCLEOTIDE SEQUENCE [LARGE SCALE GENOMIC DNA]</scope>
    <source>
        <strain evidence="3">93TX-2</strain>
    </source>
</reference>
<evidence type="ECO:0000313" key="3">
    <source>
        <dbReference type="Proteomes" id="UP000238274"/>
    </source>
</evidence>
<accession>A0A2S4V628</accession>
<reference evidence="3" key="2">
    <citation type="journal article" date="2018" name="BMC Genomics">
        <title>Genomic insights into host adaptation between the wheat stripe rust pathogen (Puccinia striiformis f. sp. tritici) and the barley stripe rust pathogen (Puccinia striiformis f. sp. hordei).</title>
        <authorList>
            <person name="Xia C."/>
            <person name="Wang M."/>
            <person name="Yin C."/>
            <person name="Cornejo O.E."/>
            <person name="Hulbert S.H."/>
            <person name="Chen X."/>
        </authorList>
    </citation>
    <scope>NUCLEOTIDE SEQUENCE [LARGE SCALE GENOMIC DNA]</scope>
    <source>
        <strain evidence="3">93TX-2</strain>
    </source>
</reference>
<feature type="compositionally biased region" description="Polar residues" evidence="1">
    <location>
        <begin position="1"/>
        <end position="15"/>
    </location>
</feature>
<organism evidence="2 3">
    <name type="scientific">Puccinia striiformis</name>
    <dbReference type="NCBI Taxonomy" id="27350"/>
    <lineage>
        <taxon>Eukaryota</taxon>
        <taxon>Fungi</taxon>
        <taxon>Dikarya</taxon>
        <taxon>Basidiomycota</taxon>
        <taxon>Pucciniomycotina</taxon>
        <taxon>Pucciniomycetes</taxon>
        <taxon>Pucciniales</taxon>
        <taxon>Pucciniaceae</taxon>
        <taxon>Puccinia</taxon>
    </lineage>
</organism>
<comment type="caution">
    <text evidence="2">The sequence shown here is derived from an EMBL/GenBank/DDBJ whole genome shotgun (WGS) entry which is preliminary data.</text>
</comment>
<feature type="compositionally biased region" description="Basic residues" evidence="1">
    <location>
        <begin position="188"/>
        <end position="202"/>
    </location>
</feature>
<dbReference type="GO" id="GO:1990112">
    <property type="term" value="C:RQC complex"/>
    <property type="evidence" value="ECO:0007669"/>
    <property type="project" value="TreeGrafter"/>
</dbReference>
<name>A0A2S4V628_9BASI</name>
<dbReference type="OrthoDB" id="205993at2759"/>
<dbReference type="VEuPathDB" id="FungiDB:PSHT_11040"/>
<dbReference type="Pfam" id="PF04910">
    <property type="entry name" value="Tcf25"/>
    <property type="match status" value="1"/>
</dbReference>
<dbReference type="GO" id="GO:0072344">
    <property type="term" value="P:rescue of stalled ribosome"/>
    <property type="evidence" value="ECO:0007669"/>
    <property type="project" value="TreeGrafter"/>
</dbReference>
<evidence type="ECO:0000313" key="2">
    <source>
        <dbReference type="EMBL" id="POW04900.1"/>
    </source>
</evidence>
<proteinExistence type="predicted"/>
<dbReference type="PANTHER" id="PTHR22684">
    <property type="entry name" value="NULP1-RELATED"/>
    <property type="match status" value="1"/>
</dbReference>
<feature type="compositionally biased region" description="Basic and acidic residues" evidence="1">
    <location>
        <begin position="223"/>
        <end position="232"/>
    </location>
</feature>
<evidence type="ECO:0000256" key="1">
    <source>
        <dbReference type="SAM" id="MobiDB-lite"/>
    </source>
</evidence>
<keyword evidence="3" id="KW-1185">Reference proteome</keyword>
<feature type="compositionally biased region" description="Low complexity" evidence="1">
    <location>
        <begin position="203"/>
        <end position="217"/>
    </location>
</feature>
<feature type="region of interest" description="Disordered" evidence="1">
    <location>
        <begin position="175"/>
        <end position="232"/>
    </location>
</feature>
<gene>
    <name evidence="2" type="ORF">PSHT_11040</name>
</gene>
<reference evidence="2 3" key="1">
    <citation type="submission" date="2017-12" db="EMBL/GenBank/DDBJ databases">
        <title>Gene loss provides genomic basis for host adaptation in cereal stripe rust fungi.</title>
        <authorList>
            <person name="Xia C."/>
        </authorList>
    </citation>
    <scope>NUCLEOTIDE SEQUENCE [LARGE SCALE GENOMIC DNA]</scope>
    <source>
        <strain evidence="2 3">93TX-2</strain>
    </source>
</reference>